<dbReference type="Pfam" id="PF04002">
    <property type="entry name" value="RadC"/>
    <property type="match status" value="1"/>
</dbReference>
<reference evidence="9" key="3">
    <citation type="submission" date="2020-02" db="EMBL/GenBank/DDBJ databases">
        <authorList>
            <person name="Littmann E."/>
            <person name="Sorbara M."/>
        </authorList>
    </citation>
    <scope>NUCLEOTIDE SEQUENCE</scope>
    <source>
        <strain evidence="9">MSK.14.57</strain>
    </source>
</reference>
<name>A0A173TJI2_ANAHA</name>
<evidence type="ECO:0000256" key="1">
    <source>
        <dbReference type="ARBA" id="ARBA00010243"/>
    </source>
</evidence>
<dbReference type="CDD" id="cd08071">
    <property type="entry name" value="MPN_DUF2466"/>
    <property type="match status" value="1"/>
</dbReference>
<dbReference type="AlphaFoldDB" id="A0A173TJI2"/>
<dbReference type="Proteomes" id="UP001644750">
    <property type="component" value="Unassembled WGS sequence"/>
</dbReference>
<reference evidence="8 10" key="1">
    <citation type="submission" date="2015-09" db="EMBL/GenBank/DDBJ databases">
        <authorList>
            <consortium name="Pathogen Informatics"/>
        </authorList>
    </citation>
    <scope>NUCLEOTIDE SEQUENCE [LARGE SCALE GENOMIC DNA]</scope>
    <source>
        <strain evidence="8 10">2789STDY5834959</strain>
    </source>
</reference>
<keyword evidence="5" id="KW-0862">Zinc</keyword>
<dbReference type="GO" id="GO:0046872">
    <property type="term" value="F:metal ion binding"/>
    <property type="evidence" value="ECO:0007669"/>
    <property type="project" value="UniProtKB-KW"/>
</dbReference>
<sequence>MRIKEYRTELDKDKKNVLCEIGYYDVTEDIFDKPEKIARFAINQLHLDRRAEEYVYVVGLTTKTQALGVFEISHGAVSASICNPREIFIRLLLCGASTFVMIHNHPSGDTNPSKADRMVAQKLKEAGDLLGITMIDSIIIGDHYHLSMKENSNAKLLNRMSI</sequence>
<evidence type="ECO:0000256" key="3">
    <source>
        <dbReference type="ARBA" id="ARBA00022723"/>
    </source>
</evidence>
<dbReference type="GO" id="GO:0008237">
    <property type="term" value="F:metallopeptidase activity"/>
    <property type="evidence" value="ECO:0007669"/>
    <property type="project" value="UniProtKB-KW"/>
</dbReference>
<dbReference type="InterPro" id="IPR025657">
    <property type="entry name" value="RadC_JAB"/>
</dbReference>
<dbReference type="Proteomes" id="UP000095553">
    <property type="component" value="Unassembled WGS sequence"/>
</dbReference>
<evidence type="ECO:0000256" key="2">
    <source>
        <dbReference type="ARBA" id="ARBA00022670"/>
    </source>
</evidence>
<evidence type="ECO:0000313" key="8">
    <source>
        <dbReference type="EMBL" id="CUN02025.1"/>
    </source>
</evidence>
<evidence type="ECO:0000313" key="11">
    <source>
        <dbReference type="Proteomes" id="UP001644750"/>
    </source>
</evidence>
<evidence type="ECO:0000256" key="6">
    <source>
        <dbReference type="ARBA" id="ARBA00023049"/>
    </source>
</evidence>
<keyword evidence="3" id="KW-0479">Metal-binding</keyword>
<evidence type="ECO:0000256" key="4">
    <source>
        <dbReference type="ARBA" id="ARBA00022801"/>
    </source>
</evidence>
<protein>
    <submittedName>
        <fullName evidence="8">DNA repair protein RadC</fullName>
    </submittedName>
    <submittedName>
        <fullName evidence="9">JAB domain-containing protein</fullName>
    </submittedName>
</protein>
<evidence type="ECO:0000256" key="5">
    <source>
        <dbReference type="ARBA" id="ARBA00022833"/>
    </source>
</evidence>
<dbReference type="EMBL" id="JAAITB010000016">
    <property type="protein sequence ID" value="NSJ79573.1"/>
    <property type="molecule type" value="Genomic_DNA"/>
</dbReference>
<keyword evidence="6" id="KW-0482">Metalloprotease</keyword>
<accession>A0A173TJI2</accession>
<dbReference type="GO" id="GO:0006508">
    <property type="term" value="P:proteolysis"/>
    <property type="evidence" value="ECO:0007669"/>
    <property type="project" value="UniProtKB-KW"/>
</dbReference>
<keyword evidence="2" id="KW-0645">Protease</keyword>
<comment type="similarity">
    <text evidence="1">Belongs to the UPF0758 family.</text>
</comment>
<evidence type="ECO:0000259" key="7">
    <source>
        <dbReference type="PROSITE" id="PS50249"/>
    </source>
</evidence>
<feature type="domain" description="MPN" evidence="7">
    <location>
        <begin position="30"/>
        <end position="154"/>
    </location>
</feature>
<dbReference type="Gene3D" id="3.40.140.10">
    <property type="entry name" value="Cytidine Deaminase, domain 2"/>
    <property type="match status" value="1"/>
</dbReference>
<dbReference type="InterPro" id="IPR001405">
    <property type="entry name" value="UPF0758"/>
</dbReference>
<evidence type="ECO:0000313" key="10">
    <source>
        <dbReference type="Proteomes" id="UP000095553"/>
    </source>
</evidence>
<dbReference type="InterPro" id="IPR037518">
    <property type="entry name" value="MPN"/>
</dbReference>
<dbReference type="RefSeq" id="WP_055073023.1">
    <property type="nucleotide sequence ID" value="NZ_BAABYN010000001.1"/>
</dbReference>
<keyword evidence="4" id="KW-0378">Hydrolase</keyword>
<dbReference type="PANTHER" id="PTHR30471">
    <property type="entry name" value="DNA REPAIR PROTEIN RADC"/>
    <property type="match status" value="1"/>
</dbReference>
<dbReference type="PANTHER" id="PTHR30471:SF3">
    <property type="entry name" value="UPF0758 PROTEIN YEES-RELATED"/>
    <property type="match status" value="1"/>
</dbReference>
<dbReference type="InterPro" id="IPR020891">
    <property type="entry name" value="UPF0758_CS"/>
</dbReference>
<dbReference type="PROSITE" id="PS01302">
    <property type="entry name" value="UPF0758"/>
    <property type="match status" value="1"/>
</dbReference>
<reference evidence="9 11" key="2">
    <citation type="journal article" date="2020" name="Cell Host Microbe">
        <title>Functional and Genomic Variation between Human-Derived Isolates of Lachnospiraceae Reveals Inter- and Intra-Species Diversity.</title>
        <authorList>
            <person name="Sorbara M.T."/>
            <person name="Littmann E.R."/>
            <person name="Fontana E."/>
            <person name="Moody T.U."/>
            <person name="Kohout C.E."/>
            <person name="Gjonbalaj M."/>
            <person name="Eaton V."/>
            <person name="Seok R."/>
            <person name="Leiner I.M."/>
            <person name="Pamer E.G."/>
        </authorList>
    </citation>
    <scope>NUCLEOTIDE SEQUENCE [LARGE SCALE GENOMIC DNA]</scope>
    <source>
        <strain evidence="9 11">MSK.14.57</strain>
    </source>
</reference>
<dbReference type="EMBL" id="CYXY01000011">
    <property type="protein sequence ID" value="CUN02025.1"/>
    <property type="molecule type" value="Genomic_DNA"/>
</dbReference>
<gene>
    <name evidence="8" type="ORF">ERS852571_02030</name>
    <name evidence="9" type="ORF">G5A72_08260</name>
</gene>
<organism evidence="8 10">
    <name type="scientific">Anaerostipes hadrus</name>
    <dbReference type="NCBI Taxonomy" id="649756"/>
    <lineage>
        <taxon>Bacteria</taxon>
        <taxon>Bacillati</taxon>
        <taxon>Bacillota</taxon>
        <taxon>Clostridia</taxon>
        <taxon>Lachnospirales</taxon>
        <taxon>Lachnospiraceae</taxon>
        <taxon>Anaerostipes</taxon>
    </lineage>
</organism>
<proteinExistence type="inferred from homology"/>
<keyword evidence="11" id="KW-1185">Reference proteome</keyword>
<dbReference type="PROSITE" id="PS50249">
    <property type="entry name" value="MPN"/>
    <property type="match status" value="1"/>
</dbReference>
<evidence type="ECO:0000313" key="9">
    <source>
        <dbReference type="EMBL" id="NSJ79573.1"/>
    </source>
</evidence>